<name>A0A379FRK8_PRORE</name>
<keyword evidence="5 7" id="KW-1133">Transmembrane helix</keyword>
<dbReference type="InterPro" id="IPR001123">
    <property type="entry name" value="LeuE-type"/>
</dbReference>
<reference evidence="8 9" key="1">
    <citation type="submission" date="2018-06" db="EMBL/GenBank/DDBJ databases">
        <authorList>
            <consortium name="Pathogen Informatics"/>
            <person name="Doyle S."/>
        </authorList>
    </citation>
    <scope>NUCLEOTIDE SEQUENCE [LARGE SCALE GENOMIC DNA]</scope>
    <source>
        <strain evidence="8 9">NCTC11801</strain>
    </source>
</reference>
<comment type="subcellular location">
    <subcellularLocation>
        <location evidence="1">Cell membrane</location>
        <topology evidence="1">Multi-pass membrane protein</topology>
    </subcellularLocation>
</comment>
<dbReference type="RefSeq" id="WP_115167258.1">
    <property type="nucleotide sequence ID" value="NZ_CP077317.1"/>
</dbReference>
<evidence type="ECO:0000256" key="1">
    <source>
        <dbReference type="ARBA" id="ARBA00004651"/>
    </source>
</evidence>
<keyword evidence="3 7" id="KW-0812">Transmembrane</keyword>
<organism evidence="8 9">
    <name type="scientific">Providencia rettgeri</name>
    <dbReference type="NCBI Taxonomy" id="587"/>
    <lineage>
        <taxon>Bacteria</taxon>
        <taxon>Pseudomonadati</taxon>
        <taxon>Pseudomonadota</taxon>
        <taxon>Gammaproteobacteria</taxon>
        <taxon>Enterobacterales</taxon>
        <taxon>Morganellaceae</taxon>
        <taxon>Providencia</taxon>
    </lineage>
</organism>
<evidence type="ECO:0000313" key="8">
    <source>
        <dbReference type="EMBL" id="SUC31405.1"/>
    </source>
</evidence>
<evidence type="ECO:0000256" key="7">
    <source>
        <dbReference type="SAM" id="Phobius"/>
    </source>
</evidence>
<dbReference type="GeneID" id="93673239"/>
<feature type="transmembrane region" description="Helical" evidence="7">
    <location>
        <begin position="179"/>
        <end position="198"/>
    </location>
</feature>
<keyword evidence="2" id="KW-1003">Cell membrane</keyword>
<keyword evidence="4" id="KW-0813">Transport</keyword>
<dbReference type="Proteomes" id="UP000254208">
    <property type="component" value="Unassembled WGS sequence"/>
</dbReference>
<dbReference type="PANTHER" id="PTHR30086">
    <property type="entry name" value="ARGININE EXPORTER PROTEIN ARGO"/>
    <property type="match status" value="1"/>
</dbReference>
<evidence type="ECO:0000256" key="6">
    <source>
        <dbReference type="ARBA" id="ARBA00023136"/>
    </source>
</evidence>
<feature type="transmembrane region" description="Helical" evidence="7">
    <location>
        <begin position="36"/>
        <end position="59"/>
    </location>
</feature>
<accession>A0A379FRK8</accession>
<dbReference type="EMBL" id="UGTZ01000001">
    <property type="protein sequence ID" value="SUC31405.1"/>
    <property type="molecule type" value="Genomic_DNA"/>
</dbReference>
<evidence type="ECO:0000256" key="5">
    <source>
        <dbReference type="ARBA" id="ARBA00022989"/>
    </source>
</evidence>
<evidence type="ECO:0000256" key="2">
    <source>
        <dbReference type="ARBA" id="ARBA00022475"/>
    </source>
</evidence>
<evidence type="ECO:0000256" key="3">
    <source>
        <dbReference type="ARBA" id="ARBA00022692"/>
    </source>
</evidence>
<dbReference type="PANTHER" id="PTHR30086:SF20">
    <property type="entry name" value="ARGININE EXPORTER PROTEIN ARGO-RELATED"/>
    <property type="match status" value="1"/>
</dbReference>
<feature type="transmembrane region" description="Helical" evidence="7">
    <location>
        <begin position="112"/>
        <end position="133"/>
    </location>
</feature>
<keyword evidence="6 7" id="KW-0472">Membrane</keyword>
<dbReference type="GO" id="GO:0015171">
    <property type="term" value="F:amino acid transmembrane transporter activity"/>
    <property type="evidence" value="ECO:0007669"/>
    <property type="project" value="TreeGrafter"/>
</dbReference>
<gene>
    <name evidence="8" type="primary">rhtB</name>
    <name evidence="8" type="ORF">NCTC11801_02356</name>
</gene>
<feature type="transmembrane region" description="Helical" evidence="7">
    <location>
        <begin position="6"/>
        <end position="29"/>
    </location>
</feature>
<evidence type="ECO:0000313" key="9">
    <source>
        <dbReference type="Proteomes" id="UP000254208"/>
    </source>
</evidence>
<keyword evidence="4" id="KW-0029">Amino-acid transport</keyword>
<feature type="transmembrane region" description="Helical" evidence="7">
    <location>
        <begin position="139"/>
        <end position="167"/>
    </location>
</feature>
<protein>
    <submittedName>
        <fullName evidence="8">Homoserine/homoserine lactone efflux protein</fullName>
    </submittedName>
</protein>
<dbReference type="Pfam" id="PF01810">
    <property type="entry name" value="LysE"/>
    <property type="match status" value="1"/>
</dbReference>
<evidence type="ECO:0000256" key="4">
    <source>
        <dbReference type="ARBA" id="ARBA00022970"/>
    </source>
</evidence>
<feature type="transmembrane region" description="Helical" evidence="7">
    <location>
        <begin position="71"/>
        <end position="92"/>
    </location>
</feature>
<sequence length="199" mass="21486">MDILGFIVILFPIVVSPGASFAIALTSVLNQGIRGLFIPIIGTGLGILTHGFLVGIGLSKILVSYQWVMNLIGILGTLYLLYLATSLIISGINASKRESSQEIKKITVKDAYLANLLNPKAIILYLVVVSKYAGTDPSLANFLVLSLIHIIMMALWLLFSCSALIISSSSLNVSILRKYINIGGGVLLLAITLEPYFFR</sequence>
<proteinExistence type="predicted"/>
<dbReference type="GO" id="GO:0005886">
    <property type="term" value="C:plasma membrane"/>
    <property type="evidence" value="ECO:0007669"/>
    <property type="project" value="UniProtKB-SubCell"/>
</dbReference>
<dbReference type="AlphaFoldDB" id="A0A379FRK8"/>